<keyword evidence="2" id="KW-0812">Transmembrane</keyword>
<feature type="compositionally biased region" description="Basic and acidic residues" evidence="1">
    <location>
        <begin position="247"/>
        <end position="266"/>
    </location>
</feature>
<dbReference type="EMBL" id="UINC01040093">
    <property type="protein sequence ID" value="SVB39490.1"/>
    <property type="molecule type" value="Genomic_DNA"/>
</dbReference>
<accession>A0A382DM05</accession>
<evidence type="ECO:0000313" key="3">
    <source>
        <dbReference type="EMBL" id="SVB39490.1"/>
    </source>
</evidence>
<feature type="transmembrane region" description="Helical" evidence="2">
    <location>
        <begin position="104"/>
        <end position="130"/>
    </location>
</feature>
<keyword evidence="2" id="KW-0472">Membrane</keyword>
<feature type="compositionally biased region" description="Basic and acidic residues" evidence="1">
    <location>
        <begin position="29"/>
        <end position="42"/>
    </location>
</feature>
<feature type="transmembrane region" description="Helical" evidence="2">
    <location>
        <begin position="169"/>
        <end position="188"/>
    </location>
</feature>
<feature type="region of interest" description="Disordered" evidence="1">
    <location>
        <begin position="247"/>
        <end position="270"/>
    </location>
</feature>
<evidence type="ECO:0000256" key="1">
    <source>
        <dbReference type="SAM" id="MobiDB-lite"/>
    </source>
</evidence>
<dbReference type="GO" id="GO:0009306">
    <property type="term" value="P:protein secretion"/>
    <property type="evidence" value="ECO:0007669"/>
    <property type="project" value="InterPro"/>
</dbReference>
<proteinExistence type="predicted"/>
<name>A0A382DM05_9ZZZZ</name>
<protein>
    <recommendedName>
        <fullName evidence="4">Flagellar biosynthesis protein FlhB</fullName>
    </recommendedName>
</protein>
<gene>
    <name evidence="3" type="ORF">METZ01_LOCUS192344</name>
</gene>
<dbReference type="PRINTS" id="PR00950">
    <property type="entry name" value="TYPE3IMSPROT"/>
</dbReference>
<keyword evidence="2" id="KW-1133">Transmembrane helix</keyword>
<feature type="non-terminal residue" evidence="3">
    <location>
        <position position="296"/>
    </location>
</feature>
<feature type="transmembrane region" description="Helical" evidence="2">
    <location>
        <begin position="56"/>
        <end position="73"/>
    </location>
</feature>
<feature type="region of interest" description="Disordered" evidence="1">
    <location>
        <begin position="26"/>
        <end position="46"/>
    </location>
</feature>
<dbReference type="Pfam" id="PF01312">
    <property type="entry name" value="Bac_export_2"/>
    <property type="match status" value="1"/>
</dbReference>
<dbReference type="InterPro" id="IPR006135">
    <property type="entry name" value="T3SS_substrate_exporter"/>
</dbReference>
<organism evidence="3">
    <name type="scientific">marine metagenome</name>
    <dbReference type="NCBI Taxonomy" id="408172"/>
    <lineage>
        <taxon>unclassified sequences</taxon>
        <taxon>metagenomes</taxon>
        <taxon>ecological metagenomes</taxon>
    </lineage>
</organism>
<dbReference type="GO" id="GO:0005886">
    <property type="term" value="C:plasma membrane"/>
    <property type="evidence" value="ECO:0007669"/>
    <property type="project" value="TreeGrafter"/>
</dbReference>
<evidence type="ECO:0008006" key="4">
    <source>
        <dbReference type="Google" id="ProtNLM"/>
    </source>
</evidence>
<dbReference type="Gene3D" id="6.10.250.2080">
    <property type="match status" value="1"/>
</dbReference>
<dbReference type="PANTHER" id="PTHR30531:SF12">
    <property type="entry name" value="FLAGELLAR BIOSYNTHETIC PROTEIN FLHB"/>
    <property type="match status" value="1"/>
</dbReference>
<reference evidence="3" key="1">
    <citation type="submission" date="2018-05" db="EMBL/GenBank/DDBJ databases">
        <authorList>
            <person name="Lanie J.A."/>
            <person name="Ng W.-L."/>
            <person name="Kazmierczak K.M."/>
            <person name="Andrzejewski T.M."/>
            <person name="Davidsen T.M."/>
            <person name="Wayne K.J."/>
            <person name="Tettelin H."/>
            <person name="Glass J.I."/>
            <person name="Rusch D."/>
            <person name="Podicherti R."/>
            <person name="Tsui H.-C.T."/>
            <person name="Winkler M.E."/>
        </authorList>
    </citation>
    <scope>NUCLEOTIDE SEQUENCE</scope>
</reference>
<dbReference type="PANTHER" id="PTHR30531">
    <property type="entry name" value="FLAGELLAR BIOSYNTHETIC PROTEIN FLHB"/>
    <property type="match status" value="1"/>
</dbReference>
<sequence>MLRSSGIGFAFILGLTWAANRIMAQDSDTGEKTEEPTGKRMSEATSSGRIAKSQDINTVVLLATALFLLTLLGREIWESLQAYLIHIYRDLGTLTMSPESVKGYLTGFFQVLSDIVLPFMIAVMCVGVLASGTQTKFAFTPKVIQWNLNKFNPINGFKKIFSWKSWGDFLINFLKLSFIVALVINVVWEVIGHPIFHHASYFGQVLTFIVDAGLSLLKKVLLAMIVIGALDYAYQWWRTREGLKMSTKDVKDETKNQDGDPHLKGEQRKRRMGMMQKSIWEEVPEADVVVTNPAHL</sequence>
<dbReference type="AlphaFoldDB" id="A0A382DM05"/>
<evidence type="ECO:0000256" key="2">
    <source>
        <dbReference type="SAM" id="Phobius"/>
    </source>
</evidence>